<dbReference type="SMART" id="SM00642">
    <property type="entry name" value="Aamy"/>
    <property type="match status" value="1"/>
</dbReference>
<feature type="domain" description="Glycosyl hydrolase family 13 catalytic" evidence="6">
    <location>
        <begin position="40"/>
        <end position="351"/>
    </location>
</feature>
<evidence type="ECO:0000256" key="5">
    <source>
        <dbReference type="SAM" id="SignalP"/>
    </source>
</evidence>
<dbReference type="GO" id="GO:0016798">
    <property type="term" value="F:hydrolase activity, acting on glycosyl bonds"/>
    <property type="evidence" value="ECO:0007669"/>
    <property type="project" value="UniProtKB-KW"/>
</dbReference>
<keyword evidence="2" id="KW-0479">Metal-binding</keyword>
<dbReference type="Gene3D" id="2.60.40.1180">
    <property type="entry name" value="Golgi alpha-mannosidase II"/>
    <property type="match status" value="1"/>
</dbReference>
<dbReference type="Gene3D" id="3.20.20.80">
    <property type="entry name" value="Glycosidases"/>
    <property type="match status" value="1"/>
</dbReference>
<evidence type="ECO:0000313" key="8">
    <source>
        <dbReference type="Proteomes" id="UP001549104"/>
    </source>
</evidence>
<evidence type="ECO:0000256" key="4">
    <source>
        <dbReference type="SAM" id="Phobius"/>
    </source>
</evidence>
<comment type="cofactor">
    <cofactor evidence="1">
        <name>Ca(2+)</name>
        <dbReference type="ChEBI" id="CHEBI:29108"/>
    </cofactor>
</comment>
<dbReference type="PANTHER" id="PTHR10357">
    <property type="entry name" value="ALPHA-AMYLASE FAMILY MEMBER"/>
    <property type="match status" value="1"/>
</dbReference>
<dbReference type="InterPro" id="IPR017853">
    <property type="entry name" value="GH"/>
</dbReference>
<dbReference type="PANTHER" id="PTHR10357:SF215">
    <property type="entry name" value="ALPHA-AMYLASE 1"/>
    <property type="match status" value="1"/>
</dbReference>
<dbReference type="Pfam" id="PF22026">
    <property type="entry name" value="Alpha-amylase_C_2"/>
    <property type="match status" value="1"/>
</dbReference>
<dbReference type="Proteomes" id="UP001549104">
    <property type="component" value="Unassembled WGS sequence"/>
</dbReference>
<keyword evidence="8" id="KW-1185">Reference proteome</keyword>
<keyword evidence="7" id="KW-0378">Hydrolase</keyword>
<protein>
    <submittedName>
        <fullName evidence="7">Glycosidase</fullName>
    </submittedName>
</protein>
<keyword evidence="7" id="KW-0326">Glycosidase</keyword>
<feature type="chain" id="PRO_5045178415" evidence="5">
    <location>
        <begin position="24"/>
        <end position="486"/>
    </location>
</feature>
<proteinExistence type="predicted"/>
<dbReference type="InterPro" id="IPR006047">
    <property type="entry name" value="GH13_cat_dom"/>
</dbReference>
<dbReference type="SUPFAM" id="SSF51011">
    <property type="entry name" value="Glycosyl hydrolase domain"/>
    <property type="match status" value="1"/>
</dbReference>
<feature type="signal peptide" evidence="5">
    <location>
        <begin position="1"/>
        <end position="23"/>
    </location>
</feature>
<reference evidence="7 8" key="1">
    <citation type="submission" date="2024-06" db="EMBL/GenBank/DDBJ databases">
        <title>Sorghum-associated microbial communities from plants grown in Nebraska, USA.</title>
        <authorList>
            <person name="Schachtman D."/>
        </authorList>
    </citation>
    <scope>NUCLEOTIDE SEQUENCE [LARGE SCALE GENOMIC DNA]</scope>
    <source>
        <strain evidence="7 8">1288</strain>
    </source>
</reference>
<dbReference type="EMBL" id="JBEPME010000001">
    <property type="protein sequence ID" value="MET3655847.1"/>
    <property type="molecule type" value="Genomic_DNA"/>
</dbReference>
<keyword evidence="4" id="KW-1133">Transmembrane helix</keyword>
<gene>
    <name evidence="7" type="ORF">ABIC55_000931</name>
</gene>
<dbReference type="SUPFAM" id="SSF51445">
    <property type="entry name" value="(Trans)glycosidases"/>
    <property type="match status" value="1"/>
</dbReference>
<keyword evidence="4" id="KW-0812">Transmembrane</keyword>
<feature type="transmembrane region" description="Helical" evidence="4">
    <location>
        <begin position="450"/>
        <end position="469"/>
    </location>
</feature>
<evidence type="ECO:0000256" key="1">
    <source>
        <dbReference type="ARBA" id="ARBA00001913"/>
    </source>
</evidence>
<dbReference type="RefSeq" id="WP_354312341.1">
    <property type="nucleotide sequence ID" value="NZ_JBEPME010000001.1"/>
</dbReference>
<name>A0ABV2K4W9_SPOPS</name>
<comment type="caution">
    <text evidence="7">The sequence shown here is derived from an EMBL/GenBank/DDBJ whole genome shotgun (WGS) entry which is preliminary data.</text>
</comment>
<dbReference type="InterPro" id="IPR013780">
    <property type="entry name" value="Glyco_hydro_b"/>
</dbReference>
<keyword evidence="4" id="KW-0472">Membrane</keyword>
<keyword evidence="3 5" id="KW-0732">Signal</keyword>
<dbReference type="Pfam" id="PF00128">
    <property type="entry name" value="Alpha-amylase"/>
    <property type="match status" value="1"/>
</dbReference>
<accession>A0ABV2K4W9</accession>
<sequence length="486" mass="54493">MKANKWFGLIATFLLLVSTLSPAGVFAETERTIEDESIYDLLVDRFNNADGKNDFDVNTKDLTAFSGGDFTGVATRLEHIVRMGFTLISLGPVFETETYDGSKVLDYAKLDPHFGTSEEFSKMIKAIHKQDMSVIADFPLAGVSSNHVWAKEGTVKALPIADGTIDWDTSDAATQKALKEAIVDFIETYKLDGIRLTKIDKIDTAFLNEIIQAVKTVKPKAYVLTNEESDADFDSAPNNEKMNAMRNSFVKYDVDSSPLSIVSNATEKELIQFDELTGPRFTYDIVEARMFPPTRWKLAITALFSMPGVPIMPYGTEIAVNGESAPESHQIMNFKIDEELIDHIGDLNQLRNQSEAFRNGDFEMLHNENGFTVYKLSNDKETWIVALNNTTGTANVEIPKEVIGDNKKLRGLLDGDLVREGKDGIYRVVLEREVAEIYIADEDKGFNTPYLIASILIYVLFFGFLFMAWRKGRQGRKDRKAETKAK</sequence>
<evidence type="ECO:0000256" key="2">
    <source>
        <dbReference type="ARBA" id="ARBA00022723"/>
    </source>
</evidence>
<evidence type="ECO:0000313" key="7">
    <source>
        <dbReference type="EMBL" id="MET3655847.1"/>
    </source>
</evidence>
<evidence type="ECO:0000259" key="6">
    <source>
        <dbReference type="SMART" id="SM00642"/>
    </source>
</evidence>
<evidence type="ECO:0000256" key="3">
    <source>
        <dbReference type="ARBA" id="ARBA00022729"/>
    </source>
</evidence>
<organism evidence="7 8">
    <name type="scientific">Sporosarcina psychrophila</name>
    <name type="common">Bacillus psychrophilus</name>
    <dbReference type="NCBI Taxonomy" id="1476"/>
    <lineage>
        <taxon>Bacteria</taxon>
        <taxon>Bacillati</taxon>
        <taxon>Bacillota</taxon>
        <taxon>Bacilli</taxon>
        <taxon>Bacillales</taxon>
        <taxon>Caryophanaceae</taxon>
        <taxon>Sporosarcina</taxon>
    </lineage>
</organism>
<dbReference type="InterPro" id="IPR054174">
    <property type="entry name" value="Alpha-amylase-like_C"/>
</dbReference>